<organism evidence="11 12">
    <name type="scientific">Weissella soli</name>
    <dbReference type="NCBI Taxonomy" id="155866"/>
    <lineage>
        <taxon>Bacteria</taxon>
        <taxon>Bacillati</taxon>
        <taxon>Bacillota</taxon>
        <taxon>Bacilli</taxon>
        <taxon>Lactobacillales</taxon>
        <taxon>Lactobacillaceae</taxon>
        <taxon>Weissella</taxon>
    </lineage>
</organism>
<dbReference type="AlphaFoldDB" id="A0A288Q6Q5"/>
<dbReference type="InterPro" id="IPR022216">
    <property type="entry name" value="ABC_Co_transporter"/>
</dbReference>
<dbReference type="InterPro" id="IPR015856">
    <property type="entry name" value="ABC_transpr_CbiO/EcfA_su"/>
</dbReference>
<evidence type="ECO:0000313" key="12">
    <source>
        <dbReference type="Proteomes" id="UP000254912"/>
    </source>
</evidence>
<dbReference type="PROSITE" id="PS50893">
    <property type="entry name" value="ABC_TRANSPORTER_2"/>
    <property type="match status" value="2"/>
</dbReference>
<keyword evidence="9" id="KW-0472">Membrane</keyword>
<evidence type="ECO:0000256" key="7">
    <source>
        <dbReference type="ARBA" id="ARBA00022840"/>
    </source>
</evidence>
<keyword evidence="7 11" id="KW-0067">ATP-binding</keyword>
<gene>
    <name evidence="11" type="ORF">DFP99_1400</name>
</gene>
<dbReference type="PROSITE" id="PS00211">
    <property type="entry name" value="ABC_TRANSPORTER_1"/>
    <property type="match status" value="2"/>
</dbReference>
<sequence length="567" mass="62165">MSEPMIEIENLSVKYDAQAEVTLKDINLVINRGEKILIAGPSGSGKSTFSRVLNGLIPHAFPGQVTGTIKIAGQDVTTSDVFARSLQIGTVLQDSNAQFVGLTTAEDLAFTLENDAVDHPTMLAQVKKWAEELQLTELLDLAPQVLSGGQKQRVAMGGVLIDDSPILLFDEPLASLDPASGYRMMQLLNRIQTLENLTVIIIEHRLEEILQTGVDKVVILDEGQIVFEGTAREVLLENKLTTYGLSTPAYLQILHAAGVDFSTIANLEEPAKITAPAIRDQVLAYQATLPENSPQSMTKPLLEIKNLAFSYPDHRQLFDKLSLTLNEGQIVALVGKNGSGKSTLSQLLVGFLHESAGEIRWQQEIDLRQLSIKERAEYIGYVAQDPNSMMTQTIIFDEVAIGLKLRGVPEAEIQAQVYRLLKIAGLYKMRNWPIAVLSYGQKKRLSMLAVLVLEPKLLILDEPTAGQDLRHAHEMMDFVQKLNQELGLTVLIITHDMALMLAMTARALVLVDGQLLADVAPADLLVNPALVAQADLRLTSVYTLANALQLDRPEQLARALAQGGHDE</sequence>
<dbReference type="SMART" id="SM00382">
    <property type="entry name" value="AAA"/>
    <property type="match status" value="2"/>
</dbReference>
<comment type="subcellular location">
    <subcellularLocation>
        <location evidence="1">Cell membrane</location>
        <topology evidence="1">Peripheral membrane protein</topology>
    </subcellularLocation>
</comment>
<evidence type="ECO:0000256" key="8">
    <source>
        <dbReference type="ARBA" id="ARBA00022967"/>
    </source>
</evidence>
<dbReference type="InterPro" id="IPR050095">
    <property type="entry name" value="ECF_ABC_transporter_ATP-bd"/>
</dbReference>
<dbReference type="InterPro" id="IPR017871">
    <property type="entry name" value="ABC_transporter-like_CS"/>
</dbReference>
<protein>
    <submittedName>
        <fullName evidence="11">Energy-coupling factor transport system ATP-binding protein</fullName>
    </submittedName>
</protein>
<dbReference type="RefSeq" id="WP_070230413.1">
    <property type="nucleotide sequence ID" value="NZ_BJYO01000004.1"/>
</dbReference>
<keyword evidence="4" id="KW-1003">Cell membrane</keyword>
<dbReference type="Pfam" id="PF00005">
    <property type="entry name" value="ABC_tran"/>
    <property type="match status" value="2"/>
</dbReference>
<evidence type="ECO:0000313" key="11">
    <source>
        <dbReference type="EMBL" id="RDL05438.1"/>
    </source>
</evidence>
<dbReference type="PANTHER" id="PTHR43553:SF26">
    <property type="entry name" value="ABC TRANSPORTER ATP-BINDING PROTEIN BC_2655-RELATED"/>
    <property type="match status" value="1"/>
</dbReference>
<dbReference type="Pfam" id="PF12558">
    <property type="entry name" value="DUF3744"/>
    <property type="match status" value="1"/>
</dbReference>
<dbReference type="GO" id="GO:0016887">
    <property type="term" value="F:ATP hydrolysis activity"/>
    <property type="evidence" value="ECO:0007669"/>
    <property type="project" value="InterPro"/>
</dbReference>
<proteinExistence type="inferred from homology"/>
<comment type="similarity">
    <text evidence="2">Belongs to the ABC transporter superfamily.</text>
</comment>
<dbReference type="GeneID" id="94546398"/>
<keyword evidence="12" id="KW-1185">Reference proteome</keyword>
<dbReference type="Gene3D" id="3.40.50.300">
    <property type="entry name" value="P-loop containing nucleotide triphosphate hydrolases"/>
    <property type="match status" value="2"/>
</dbReference>
<dbReference type="InterPro" id="IPR027417">
    <property type="entry name" value="P-loop_NTPase"/>
</dbReference>
<dbReference type="Proteomes" id="UP000254912">
    <property type="component" value="Unassembled WGS sequence"/>
</dbReference>
<name>A0A288Q6Q5_9LACO</name>
<evidence type="ECO:0000256" key="9">
    <source>
        <dbReference type="ARBA" id="ARBA00023136"/>
    </source>
</evidence>
<dbReference type="InterPro" id="IPR003593">
    <property type="entry name" value="AAA+_ATPase"/>
</dbReference>
<comment type="caution">
    <text evidence="11">The sequence shown here is derived from an EMBL/GenBank/DDBJ whole genome shotgun (WGS) entry which is preliminary data.</text>
</comment>
<dbReference type="CDD" id="cd03225">
    <property type="entry name" value="ABC_cobalt_CbiO_domain1"/>
    <property type="match status" value="2"/>
</dbReference>
<evidence type="ECO:0000256" key="10">
    <source>
        <dbReference type="ARBA" id="ARBA00025157"/>
    </source>
</evidence>
<evidence type="ECO:0000256" key="5">
    <source>
        <dbReference type="ARBA" id="ARBA00022737"/>
    </source>
</evidence>
<evidence type="ECO:0000256" key="2">
    <source>
        <dbReference type="ARBA" id="ARBA00005417"/>
    </source>
</evidence>
<accession>A0A288Q6Q5</accession>
<dbReference type="GO" id="GO:0005524">
    <property type="term" value="F:ATP binding"/>
    <property type="evidence" value="ECO:0007669"/>
    <property type="project" value="UniProtKB-KW"/>
</dbReference>
<dbReference type="EMBL" id="QRAS01000003">
    <property type="protein sequence ID" value="RDL05438.1"/>
    <property type="molecule type" value="Genomic_DNA"/>
</dbReference>
<dbReference type="PANTHER" id="PTHR43553">
    <property type="entry name" value="HEAVY METAL TRANSPORTER"/>
    <property type="match status" value="1"/>
</dbReference>
<dbReference type="GO" id="GO:0042626">
    <property type="term" value="F:ATPase-coupled transmembrane transporter activity"/>
    <property type="evidence" value="ECO:0007669"/>
    <property type="project" value="TreeGrafter"/>
</dbReference>
<dbReference type="FunFam" id="3.40.50.300:FF:000224">
    <property type="entry name" value="Energy-coupling factor transporter ATP-binding protein EcfA"/>
    <property type="match status" value="1"/>
</dbReference>
<comment type="function">
    <text evidence="10">Probably part of an ABC transporter complex. Responsible for energy coupling to the transport system.</text>
</comment>
<reference evidence="11 12" key="1">
    <citation type="submission" date="2018-07" db="EMBL/GenBank/DDBJ databases">
        <title>Genomic Encyclopedia of Type Strains, Phase III (KMG-III): the genomes of soil and plant-associated and newly described type strains.</title>
        <authorList>
            <person name="Whitman W."/>
        </authorList>
    </citation>
    <scope>NUCLEOTIDE SEQUENCE [LARGE SCALE GENOMIC DNA]</scope>
    <source>
        <strain evidence="11 12">CECT 7031</strain>
    </source>
</reference>
<keyword evidence="5" id="KW-0677">Repeat</keyword>
<dbReference type="KEGG" id="wso:WSWS_01210"/>
<evidence type="ECO:0000256" key="3">
    <source>
        <dbReference type="ARBA" id="ARBA00022448"/>
    </source>
</evidence>
<keyword evidence="3" id="KW-0813">Transport</keyword>
<evidence type="ECO:0000256" key="1">
    <source>
        <dbReference type="ARBA" id="ARBA00004202"/>
    </source>
</evidence>
<evidence type="ECO:0000256" key="4">
    <source>
        <dbReference type="ARBA" id="ARBA00022475"/>
    </source>
</evidence>
<dbReference type="SUPFAM" id="SSF52540">
    <property type="entry name" value="P-loop containing nucleoside triphosphate hydrolases"/>
    <property type="match status" value="2"/>
</dbReference>
<dbReference type="NCBIfam" id="NF010167">
    <property type="entry name" value="PRK13648.1"/>
    <property type="match status" value="2"/>
</dbReference>
<keyword evidence="8" id="KW-1278">Translocase</keyword>
<dbReference type="GO" id="GO:0043190">
    <property type="term" value="C:ATP-binding cassette (ABC) transporter complex"/>
    <property type="evidence" value="ECO:0007669"/>
    <property type="project" value="TreeGrafter"/>
</dbReference>
<evidence type="ECO:0000256" key="6">
    <source>
        <dbReference type="ARBA" id="ARBA00022741"/>
    </source>
</evidence>
<keyword evidence="6" id="KW-0547">Nucleotide-binding</keyword>
<dbReference type="InterPro" id="IPR003439">
    <property type="entry name" value="ABC_transporter-like_ATP-bd"/>
</dbReference>